<dbReference type="RefSeq" id="WP_200190282.1">
    <property type="nucleotide sequence ID" value="NZ_JAENHM010000004.1"/>
</dbReference>
<protein>
    <submittedName>
        <fullName evidence="2">Ribbon-helix-helix protein, CopG family</fullName>
    </submittedName>
</protein>
<gene>
    <name evidence="2" type="ORF">JHL17_01480</name>
</gene>
<reference evidence="3" key="1">
    <citation type="submission" date="2021-01" db="EMBL/GenBank/DDBJ databases">
        <title>Genome public.</title>
        <authorList>
            <person name="Liu C."/>
            <person name="Sun Q."/>
        </authorList>
    </citation>
    <scope>NUCLEOTIDE SEQUENCE [LARGE SCALE GENOMIC DNA]</scope>
    <source>
        <strain evidence="3">YIM B02556</strain>
    </source>
</reference>
<proteinExistence type="predicted"/>
<dbReference type="InterPro" id="IPR010985">
    <property type="entry name" value="Ribbon_hlx_hlx"/>
</dbReference>
<dbReference type="EMBL" id="JAENHM010000004">
    <property type="protein sequence ID" value="MBK1836070.1"/>
    <property type="molecule type" value="Genomic_DNA"/>
</dbReference>
<feature type="domain" description="Ribbon-helix-helix protein CopG" evidence="1">
    <location>
        <begin position="5"/>
        <end position="44"/>
    </location>
</feature>
<accession>A0ABS1EY36</accession>
<name>A0ABS1EY36_9PROT</name>
<dbReference type="InterPro" id="IPR002145">
    <property type="entry name" value="CopG"/>
</dbReference>
<sequence>MAEIERLTITLPAAMAAAVKGAVAGGDYASSSEVIREALRDWVVKHALQRQELASLKADIDRGIADLAAGRLTDFDADRIAERGKALSARSRSA</sequence>
<dbReference type="Proteomes" id="UP000652760">
    <property type="component" value="Unassembled WGS sequence"/>
</dbReference>
<evidence type="ECO:0000259" key="1">
    <source>
        <dbReference type="Pfam" id="PF01402"/>
    </source>
</evidence>
<organism evidence="2 3">
    <name type="scientific">Azospirillum endophyticum</name>
    <dbReference type="NCBI Taxonomy" id="2800326"/>
    <lineage>
        <taxon>Bacteria</taxon>
        <taxon>Pseudomonadati</taxon>
        <taxon>Pseudomonadota</taxon>
        <taxon>Alphaproteobacteria</taxon>
        <taxon>Rhodospirillales</taxon>
        <taxon>Azospirillaceae</taxon>
        <taxon>Azospirillum</taxon>
    </lineage>
</organism>
<dbReference type="SUPFAM" id="SSF47598">
    <property type="entry name" value="Ribbon-helix-helix"/>
    <property type="match status" value="1"/>
</dbReference>
<comment type="caution">
    <text evidence="2">The sequence shown here is derived from an EMBL/GenBank/DDBJ whole genome shotgun (WGS) entry which is preliminary data.</text>
</comment>
<evidence type="ECO:0000313" key="3">
    <source>
        <dbReference type="Proteomes" id="UP000652760"/>
    </source>
</evidence>
<evidence type="ECO:0000313" key="2">
    <source>
        <dbReference type="EMBL" id="MBK1836070.1"/>
    </source>
</evidence>
<dbReference type="Pfam" id="PF01402">
    <property type="entry name" value="RHH_1"/>
    <property type="match status" value="1"/>
</dbReference>
<dbReference type="Gene3D" id="6.10.10.120">
    <property type="entry name" value="Antitoxin ParD1-like"/>
    <property type="match status" value="1"/>
</dbReference>
<keyword evidence="3" id="KW-1185">Reference proteome</keyword>
<dbReference type="InterPro" id="IPR038296">
    <property type="entry name" value="ParD_sf"/>
</dbReference>